<reference evidence="2" key="1">
    <citation type="submission" date="2022-01" db="EMBL/GenBank/DDBJ databases">
        <authorList>
            <person name="Criscuolo A."/>
        </authorList>
    </citation>
    <scope>NUCLEOTIDE SEQUENCE</scope>
    <source>
        <strain evidence="2">CIP111893</strain>
    </source>
</reference>
<keyword evidence="3" id="KW-1185">Reference proteome</keyword>
<protein>
    <recommendedName>
        <fullName evidence="4">Type IV pilus assembly protein PilN</fullName>
    </recommendedName>
</protein>
<evidence type="ECO:0000313" key="3">
    <source>
        <dbReference type="Proteomes" id="UP000838686"/>
    </source>
</evidence>
<proteinExistence type="predicted"/>
<dbReference type="Proteomes" id="UP000838686">
    <property type="component" value="Unassembled WGS sequence"/>
</dbReference>
<feature type="transmembrane region" description="Helical" evidence="1">
    <location>
        <begin position="21"/>
        <end position="42"/>
    </location>
</feature>
<dbReference type="RefSeq" id="WP_236340167.1">
    <property type="nucleotide sequence ID" value="NZ_CAKMMF010000008.1"/>
</dbReference>
<dbReference type="EMBL" id="CAKMMF010000008">
    <property type="protein sequence ID" value="CAH1202529.1"/>
    <property type="molecule type" value="Genomic_DNA"/>
</dbReference>
<sequence length="187" mass="21220">MSNLNLNLLPRKPFFKRLFRPILSSVVVLAIVPFSVMLVNYISDSISESSLKAEISDMDNRVQGMSKRLQSNQVYVGYEEMKKVADQLELSRTDWNYFINRIEIHLPGGAKYTSLTSQGNQGLQIGFVFERMSDVITYIARLEKEPGIEAVKLSSITKSGESATEDNLELTSNHTVNIDVFFHHKSR</sequence>
<name>A0ABN8GBS2_9BACL</name>
<organism evidence="2 3">
    <name type="scientific">Paenibacillus plantiphilus</name>
    <dbReference type="NCBI Taxonomy" id="2905650"/>
    <lineage>
        <taxon>Bacteria</taxon>
        <taxon>Bacillati</taxon>
        <taxon>Bacillota</taxon>
        <taxon>Bacilli</taxon>
        <taxon>Bacillales</taxon>
        <taxon>Paenibacillaceae</taxon>
        <taxon>Paenibacillus</taxon>
    </lineage>
</organism>
<keyword evidence="1" id="KW-1133">Transmembrane helix</keyword>
<gene>
    <name evidence="2" type="ORF">PAECIP111893_01822</name>
</gene>
<evidence type="ECO:0000256" key="1">
    <source>
        <dbReference type="SAM" id="Phobius"/>
    </source>
</evidence>
<keyword evidence="1" id="KW-0472">Membrane</keyword>
<keyword evidence="1" id="KW-0812">Transmembrane</keyword>
<accession>A0ABN8GBS2</accession>
<evidence type="ECO:0000313" key="2">
    <source>
        <dbReference type="EMBL" id="CAH1202529.1"/>
    </source>
</evidence>
<evidence type="ECO:0008006" key="4">
    <source>
        <dbReference type="Google" id="ProtNLM"/>
    </source>
</evidence>
<comment type="caution">
    <text evidence="2">The sequence shown here is derived from an EMBL/GenBank/DDBJ whole genome shotgun (WGS) entry which is preliminary data.</text>
</comment>